<comment type="caution">
    <text evidence="3">The sequence shown here is derived from an EMBL/GenBank/DDBJ whole genome shotgun (WGS) entry which is preliminary data.</text>
</comment>
<organism evidence="3 4">
    <name type="scientific">Seminavis robusta</name>
    <dbReference type="NCBI Taxonomy" id="568900"/>
    <lineage>
        <taxon>Eukaryota</taxon>
        <taxon>Sar</taxon>
        <taxon>Stramenopiles</taxon>
        <taxon>Ochrophyta</taxon>
        <taxon>Bacillariophyta</taxon>
        <taxon>Bacillariophyceae</taxon>
        <taxon>Bacillariophycidae</taxon>
        <taxon>Naviculales</taxon>
        <taxon>Naviculaceae</taxon>
        <taxon>Seminavis</taxon>
    </lineage>
</organism>
<feature type="region of interest" description="Disordered" evidence="2">
    <location>
        <begin position="191"/>
        <end position="235"/>
    </location>
</feature>
<protein>
    <submittedName>
        <fullName evidence="3">Uncharacterized protein</fullName>
    </submittedName>
</protein>
<dbReference type="PANTHER" id="PTHR22895:SF0">
    <property type="entry name" value="ARMADILLO REPEAT-CONTAINING PROTEIN 6"/>
    <property type="match status" value="1"/>
</dbReference>
<gene>
    <name evidence="3" type="ORF">SEMRO_2777_G336870.1</name>
</gene>
<evidence type="ECO:0000313" key="3">
    <source>
        <dbReference type="EMBL" id="CAB9530185.1"/>
    </source>
</evidence>
<dbReference type="PANTHER" id="PTHR22895">
    <property type="entry name" value="ARMADILLO REPEAT-CONTAINING PROTEIN 6"/>
    <property type="match status" value="1"/>
</dbReference>
<dbReference type="SUPFAM" id="SSF48371">
    <property type="entry name" value="ARM repeat"/>
    <property type="match status" value="1"/>
</dbReference>
<reference evidence="3" key="1">
    <citation type="submission" date="2020-06" db="EMBL/GenBank/DDBJ databases">
        <authorList>
            <consortium name="Plant Systems Biology data submission"/>
        </authorList>
    </citation>
    <scope>NUCLEOTIDE SEQUENCE</scope>
    <source>
        <strain evidence="3">D6</strain>
    </source>
</reference>
<evidence type="ECO:0000256" key="1">
    <source>
        <dbReference type="ARBA" id="ARBA00022737"/>
    </source>
</evidence>
<dbReference type="InterPro" id="IPR016024">
    <property type="entry name" value="ARM-type_fold"/>
</dbReference>
<keyword evidence="4" id="KW-1185">Reference proteome</keyword>
<evidence type="ECO:0000313" key="4">
    <source>
        <dbReference type="Proteomes" id="UP001153069"/>
    </source>
</evidence>
<dbReference type="Proteomes" id="UP001153069">
    <property type="component" value="Unassembled WGS sequence"/>
</dbReference>
<proteinExistence type="predicted"/>
<evidence type="ECO:0000256" key="2">
    <source>
        <dbReference type="SAM" id="MobiDB-lite"/>
    </source>
</evidence>
<feature type="compositionally biased region" description="Polar residues" evidence="2">
    <location>
        <begin position="191"/>
        <end position="203"/>
    </location>
</feature>
<accession>A0A9N8HZ54</accession>
<dbReference type="InterPro" id="IPR011989">
    <property type="entry name" value="ARM-like"/>
</dbReference>
<feature type="compositionally biased region" description="Acidic residues" evidence="2">
    <location>
        <begin position="220"/>
        <end position="235"/>
    </location>
</feature>
<sequence length="235" mass="26195">MMKWYDDTKIQHFSLGCLALFLYDSWEGSLEVNKIHGIQAIVRAMRSFPRSEDVQESAMLALANGIVTDEDIDYDVGTTDDFKEELKVATREMSKLFVEELDGIALVVNAMTAFPNHQDVQMSGCSLLAKLSHREEFFETMKNTRAVGVVGMILGNFAGDVELIGKATRFMVNVWGTRMVIDVGIVADSDQTSLQDEPNTADTSMEEQEIDNNQSQSASENDEDTATQETAEKEE</sequence>
<name>A0A9N8HZ54_9STRA</name>
<dbReference type="AlphaFoldDB" id="A0A9N8HZ54"/>
<dbReference type="Gene3D" id="1.25.10.10">
    <property type="entry name" value="Leucine-rich Repeat Variant"/>
    <property type="match status" value="1"/>
</dbReference>
<dbReference type="EMBL" id="CAICTM010002775">
    <property type="protein sequence ID" value="CAB9530185.1"/>
    <property type="molecule type" value="Genomic_DNA"/>
</dbReference>
<dbReference type="OrthoDB" id="73037at2759"/>
<keyword evidence="1" id="KW-0677">Repeat</keyword>